<protein>
    <submittedName>
        <fullName evidence="2">Uncharacterized protein</fullName>
    </submittedName>
</protein>
<proteinExistence type="predicted"/>
<name>A0A0L0SMJ1_ALLM3</name>
<keyword evidence="3" id="KW-1185">Reference proteome</keyword>
<evidence type="ECO:0000313" key="2">
    <source>
        <dbReference type="EMBL" id="KNE63600.1"/>
    </source>
</evidence>
<dbReference type="EMBL" id="GG745342">
    <property type="protein sequence ID" value="KNE63600.1"/>
    <property type="molecule type" value="Genomic_DNA"/>
</dbReference>
<feature type="compositionally biased region" description="Polar residues" evidence="1">
    <location>
        <begin position="44"/>
        <end position="61"/>
    </location>
</feature>
<dbReference type="OrthoDB" id="5596433at2759"/>
<accession>A0A0L0SMJ1</accession>
<feature type="compositionally biased region" description="Low complexity" evidence="1">
    <location>
        <begin position="80"/>
        <end position="137"/>
    </location>
</feature>
<feature type="compositionally biased region" description="Low complexity" evidence="1">
    <location>
        <begin position="195"/>
        <end position="221"/>
    </location>
</feature>
<feature type="region of interest" description="Disordered" evidence="1">
    <location>
        <begin position="192"/>
        <end position="264"/>
    </location>
</feature>
<dbReference type="VEuPathDB" id="FungiDB:AMAG_08704"/>
<dbReference type="AlphaFoldDB" id="A0A0L0SMJ1"/>
<dbReference type="Proteomes" id="UP000054350">
    <property type="component" value="Unassembled WGS sequence"/>
</dbReference>
<organism evidence="2 3">
    <name type="scientific">Allomyces macrogynus (strain ATCC 38327)</name>
    <name type="common">Allomyces javanicus var. macrogynus</name>
    <dbReference type="NCBI Taxonomy" id="578462"/>
    <lineage>
        <taxon>Eukaryota</taxon>
        <taxon>Fungi</taxon>
        <taxon>Fungi incertae sedis</taxon>
        <taxon>Blastocladiomycota</taxon>
        <taxon>Blastocladiomycetes</taxon>
        <taxon>Blastocladiales</taxon>
        <taxon>Blastocladiaceae</taxon>
        <taxon>Allomyces</taxon>
    </lineage>
</organism>
<evidence type="ECO:0000313" key="3">
    <source>
        <dbReference type="Proteomes" id="UP000054350"/>
    </source>
</evidence>
<reference evidence="2 3" key="1">
    <citation type="submission" date="2009-11" db="EMBL/GenBank/DDBJ databases">
        <title>Annotation of Allomyces macrogynus ATCC 38327.</title>
        <authorList>
            <consortium name="The Broad Institute Genome Sequencing Platform"/>
            <person name="Russ C."/>
            <person name="Cuomo C."/>
            <person name="Burger G."/>
            <person name="Gray M.W."/>
            <person name="Holland P.W.H."/>
            <person name="King N."/>
            <person name="Lang F.B.F."/>
            <person name="Roger A.J."/>
            <person name="Ruiz-Trillo I."/>
            <person name="Young S.K."/>
            <person name="Zeng Q."/>
            <person name="Gargeya S."/>
            <person name="Fitzgerald M."/>
            <person name="Haas B."/>
            <person name="Abouelleil A."/>
            <person name="Alvarado L."/>
            <person name="Arachchi H.M."/>
            <person name="Berlin A."/>
            <person name="Chapman S.B."/>
            <person name="Gearin G."/>
            <person name="Goldberg J."/>
            <person name="Griggs A."/>
            <person name="Gujja S."/>
            <person name="Hansen M."/>
            <person name="Heiman D."/>
            <person name="Howarth C."/>
            <person name="Larimer J."/>
            <person name="Lui A."/>
            <person name="MacDonald P.J.P."/>
            <person name="McCowen C."/>
            <person name="Montmayeur A."/>
            <person name="Murphy C."/>
            <person name="Neiman D."/>
            <person name="Pearson M."/>
            <person name="Priest M."/>
            <person name="Roberts A."/>
            <person name="Saif S."/>
            <person name="Shea T."/>
            <person name="Sisk P."/>
            <person name="Stolte C."/>
            <person name="Sykes S."/>
            <person name="Wortman J."/>
            <person name="Nusbaum C."/>
            <person name="Birren B."/>
        </authorList>
    </citation>
    <scope>NUCLEOTIDE SEQUENCE [LARGE SCALE GENOMIC DNA]</scope>
    <source>
        <strain evidence="2 3">ATCC 38327</strain>
    </source>
</reference>
<reference evidence="3" key="2">
    <citation type="submission" date="2009-11" db="EMBL/GenBank/DDBJ databases">
        <title>The Genome Sequence of Allomyces macrogynus strain ATCC 38327.</title>
        <authorList>
            <consortium name="The Broad Institute Genome Sequencing Platform"/>
            <person name="Russ C."/>
            <person name="Cuomo C."/>
            <person name="Shea T."/>
            <person name="Young S.K."/>
            <person name="Zeng Q."/>
            <person name="Koehrsen M."/>
            <person name="Haas B."/>
            <person name="Borodovsky M."/>
            <person name="Guigo R."/>
            <person name="Alvarado L."/>
            <person name="Berlin A."/>
            <person name="Borenstein D."/>
            <person name="Chen Z."/>
            <person name="Engels R."/>
            <person name="Freedman E."/>
            <person name="Gellesch M."/>
            <person name="Goldberg J."/>
            <person name="Griggs A."/>
            <person name="Gujja S."/>
            <person name="Heiman D."/>
            <person name="Hepburn T."/>
            <person name="Howarth C."/>
            <person name="Jen D."/>
            <person name="Larson L."/>
            <person name="Lewis B."/>
            <person name="Mehta T."/>
            <person name="Park D."/>
            <person name="Pearson M."/>
            <person name="Roberts A."/>
            <person name="Saif S."/>
            <person name="Shenoy N."/>
            <person name="Sisk P."/>
            <person name="Stolte C."/>
            <person name="Sykes S."/>
            <person name="Walk T."/>
            <person name="White J."/>
            <person name="Yandava C."/>
            <person name="Burger G."/>
            <person name="Gray M.W."/>
            <person name="Holland P.W.H."/>
            <person name="King N."/>
            <person name="Lang F.B.F."/>
            <person name="Roger A.J."/>
            <person name="Ruiz-Trillo I."/>
            <person name="Lander E."/>
            <person name="Nusbaum C."/>
        </authorList>
    </citation>
    <scope>NUCLEOTIDE SEQUENCE [LARGE SCALE GENOMIC DNA]</scope>
    <source>
        <strain evidence="3">ATCC 38327</strain>
    </source>
</reference>
<sequence length="264" mass="26884">MSGAAGTRAGMLVRSRLRSAAPIRAPVSPATFSTLQSHSLLQPTNQLQATTMPVQKSSYNLRQKAADAASPYTTDKAKAKSSTPSSPSKASSSGPKSPPKAAAPASPKKAAAAPKTPTKIATSASPTRASPSNSPTRQAAKFKLLEELQASKTEWSQAKLQVTTEVAKLDAAAKQRVLHLHVSPTVKYAPTVLGSPIKSAPSSPTKAKAPASPTKPAKGTTPPSPTKIPAQGGGVGKAATPKKLDEAAIKKAVGSASPKSPAKH</sequence>
<gene>
    <name evidence="2" type="ORF">AMAG_08704</name>
</gene>
<evidence type="ECO:0000256" key="1">
    <source>
        <dbReference type="SAM" id="MobiDB-lite"/>
    </source>
</evidence>
<feature type="region of interest" description="Disordered" evidence="1">
    <location>
        <begin position="44"/>
        <end position="141"/>
    </location>
</feature>